<evidence type="ECO:0000256" key="1">
    <source>
        <dbReference type="ARBA" id="ARBA00004123"/>
    </source>
</evidence>
<dbReference type="EMBL" id="MU004290">
    <property type="protein sequence ID" value="KAF2662126.1"/>
    <property type="molecule type" value="Genomic_DNA"/>
</dbReference>
<protein>
    <recommendedName>
        <fullName evidence="3">Xylanolytic transcriptional activator regulatory domain-containing protein</fullName>
    </recommendedName>
</protein>
<dbReference type="GO" id="GO:0003677">
    <property type="term" value="F:DNA binding"/>
    <property type="evidence" value="ECO:0007669"/>
    <property type="project" value="InterPro"/>
</dbReference>
<evidence type="ECO:0000313" key="5">
    <source>
        <dbReference type="Proteomes" id="UP000799324"/>
    </source>
</evidence>
<dbReference type="PANTHER" id="PTHR31001:SF77">
    <property type="entry name" value="TRANSCRIPTION FACTOR, PUTATIVE (AFU_ORTHOLOGUE AFUA_3G12940)-RELATED"/>
    <property type="match status" value="1"/>
</dbReference>
<dbReference type="GO" id="GO:0008270">
    <property type="term" value="F:zinc ion binding"/>
    <property type="evidence" value="ECO:0007669"/>
    <property type="project" value="InterPro"/>
</dbReference>
<comment type="subcellular location">
    <subcellularLocation>
        <location evidence="1">Nucleus</location>
    </subcellularLocation>
</comment>
<evidence type="ECO:0000259" key="3">
    <source>
        <dbReference type="SMART" id="SM00906"/>
    </source>
</evidence>
<dbReference type="Proteomes" id="UP000799324">
    <property type="component" value="Unassembled WGS sequence"/>
</dbReference>
<dbReference type="OrthoDB" id="424974at2759"/>
<dbReference type="GO" id="GO:0005634">
    <property type="term" value="C:nucleus"/>
    <property type="evidence" value="ECO:0007669"/>
    <property type="project" value="UniProtKB-SubCell"/>
</dbReference>
<name>A0A6A6TRR6_9PLEO</name>
<dbReference type="CDD" id="cd12148">
    <property type="entry name" value="fungal_TF_MHR"/>
    <property type="match status" value="1"/>
</dbReference>
<sequence>MAEPLIETVRRPRSTSSLIIPHFGSEQRSLCPSPSPNTRRALLKLYHERVDSVYKVLHWPTVVSLINANHGNPVESASSLSIRALESAIHFMSLCTITDGESVNMDLGIRADMIQLHRSAVEGMLARSTLLHDPDLNILQAFLIYLIALRTCFNGAFTWTLVAIAVRVATALGLGEESEQDFSALDLQVRRLLFFGIGILDTHAALDRGTVPILPSKAFRTPPLCVDDHDIVPTTVPTTTSFAFTEMSHTALIYDAMICSRKLHEVSCREQSEQSRWAEMLEIVAIFERSVQALMFRTRVSEDPLHRLTRMSAQRILVSMRLILRRPPHRQPRLVDPIDEFDVLAAATEVLEQHLQPTPSDLQPWAWKNWVQWHALAVVLAELSVRPTGPLSDRGFLVASESFRRYALLVADSHTGMLWKPIAKLMRRVRQIRIGHGLDSVPQVTRDIPILPKDFIDNARQLNSSHCEDFDTGDFTMWNLENDIPSFVSYNTGQQQAEYYPYDPQLEVDNVLDNPNFPSGSPPFVWDTFIQDVNFPSQ</sequence>
<dbReference type="AlphaFoldDB" id="A0A6A6TRR6"/>
<dbReference type="SMART" id="SM00906">
    <property type="entry name" value="Fungal_trans"/>
    <property type="match status" value="1"/>
</dbReference>
<gene>
    <name evidence="4" type="ORF">K491DRAFT_280737</name>
</gene>
<dbReference type="Pfam" id="PF04082">
    <property type="entry name" value="Fungal_trans"/>
    <property type="match status" value="1"/>
</dbReference>
<keyword evidence="2" id="KW-0539">Nucleus</keyword>
<proteinExistence type="predicted"/>
<evidence type="ECO:0000313" key="4">
    <source>
        <dbReference type="EMBL" id="KAF2662126.1"/>
    </source>
</evidence>
<evidence type="ECO:0000256" key="2">
    <source>
        <dbReference type="ARBA" id="ARBA00023242"/>
    </source>
</evidence>
<dbReference type="PANTHER" id="PTHR31001">
    <property type="entry name" value="UNCHARACTERIZED TRANSCRIPTIONAL REGULATORY PROTEIN"/>
    <property type="match status" value="1"/>
</dbReference>
<accession>A0A6A6TRR6</accession>
<feature type="domain" description="Xylanolytic transcriptional activator regulatory" evidence="3">
    <location>
        <begin position="158"/>
        <end position="229"/>
    </location>
</feature>
<keyword evidence="5" id="KW-1185">Reference proteome</keyword>
<dbReference type="GO" id="GO:0006351">
    <property type="term" value="P:DNA-templated transcription"/>
    <property type="evidence" value="ECO:0007669"/>
    <property type="project" value="InterPro"/>
</dbReference>
<reference evidence="4" key="1">
    <citation type="journal article" date="2020" name="Stud. Mycol.">
        <title>101 Dothideomycetes genomes: a test case for predicting lifestyles and emergence of pathogens.</title>
        <authorList>
            <person name="Haridas S."/>
            <person name="Albert R."/>
            <person name="Binder M."/>
            <person name="Bloem J."/>
            <person name="Labutti K."/>
            <person name="Salamov A."/>
            <person name="Andreopoulos B."/>
            <person name="Baker S."/>
            <person name="Barry K."/>
            <person name="Bills G."/>
            <person name="Bluhm B."/>
            <person name="Cannon C."/>
            <person name="Castanera R."/>
            <person name="Culley D."/>
            <person name="Daum C."/>
            <person name="Ezra D."/>
            <person name="Gonzalez J."/>
            <person name="Henrissat B."/>
            <person name="Kuo A."/>
            <person name="Liang C."/>
            <person name="Lipzen A."/>
            <person name="Lutzoni F."/>
            <person name="Magnuson J."/>
            <person name="Mondo S."/>
            <person name="Nolan M."/>
            <person name="Ohm R."/>
            <person name="Pangilinan J."/>
            <person name="Park H.-J."/>
            <person name="Ramirez L."/>
            <person name="Alfaro M."/>
            <person name="Sun H."/>
            <person name="Tritt A."/>
            <person name="Yoshinaga Y."/>
            <person name="Zwiers L.-H."/>
            <person name="Turgeon B."/>
            <person name="Goodwin S."/>
            <person name="Spatafora J."/>
            <person name="Crous P."/>
            <person name="Grigoriev I."/>
        </authorList>
    </citation>
    <scope>NUCLEOTIDE SEQUENCE</scope>
    <source>
        <strain evidence="4">CBS 122681</strain>
    </source>
</reference>
<dbReference type="InterPro" id="IPR007219">
    <property type="entry name" value="XnlR_reg_dom"/>
</dbReference>
<organism evidence="4 5">
    <name type="scientific">Lophiostoma macrostomum CBS 122681</name>
    <dbReference type="NCBI Taxonomy" id="1314788"/>
    <lineage>
        <taxon>Eukaryota</taxon>
        <taxon>Fungi</taxon>
        <taxon>Dikarya</taxon>
        <taxon>Ascomycota</taxon>
        <taxon>Pezizomycotina</taxon>
        <taxon>Dothideomycetes</taxon>
        <taxon>Pleosporomycetidae</taxon>
        <taxon>Pleosporales</taxon>
        <taxon>Lophiostomataceae</taxon>
        <taxon>Lophiostoma</taxon>
    </lineage>
</organism>
<dbReference type="InterPro" id="IPR050613">
    <property type="entry name" value="Sec_Metabolite_Reg"/>
</dbReference>